<reference evidence="2" key="2">
    <citation type="submission" date="2015-01" db="EMBL/GenBank/DDBJ databases">
        <title>Evolutionary Origins and Diversification of the Mycorrhizal Mutualists.</title>
        <authorList>
            <consortium name="DOE Joint Genome Institute"/>
            <consortium name="Mycorrhizal Genomics Consortium"/>
            <person name="Kohler A."/>
            <person name="Kuo A."/>
            <person name="Nagy L.G."/>
            <person name="Floudas D."/>
            <person name="Copeland A."/>
            <person name="Barry K.W."/>
            <person name="Cichocki N."/>
            <person name="Veneault-Fourrey C."/>
            <person name="LaButti K."/>
            <person name="Lindquist E.A."/>
            <person name="Lipzen A."/>
            <person name="Lundell T."/>
            <person name="Morin E."/>
            <person name="Murat C."/>
            <person name="Riley R."/>
            <person name="Ohm R."/>
            <person name="Sun H."/>
            <person name="Tunlid A."/>
            <person name="Henrissat B."/>
            <person name="Grigoriev I.V."/>
            <person name="Hibbett D.S."/>
            <person name="Martin F."/>
        </authorList>
    </citation>
    <scope>NUCLEOTIDE SEQUENCE [LARGE SCALE GENOMIC DNA]</scope>
    <source>
        <strain evidence="2">Marx 270</strain>
    </source>
</reference>
<gene>
    <name evidence="1" type="ORF">M404DRAFT_77694</name>
</gene>
<organism evidence="1 2">
    <name type="scientific">Pisolithus tinctorius Marx 270</name>
    <dbReference type="NCBI Taxonomy" id="870435"/>
    <lineage>
        <taxon>Eukaryota</taxon>
        <taxon>Fungi</taxon>
        <taxon>Dikarya</taxon>
        <taxon>Basidiomycota</taxon>
        <taxon>Agaricomycotina</taxon>
        <taxon>Agaricomycetes</taxon>
        <taxon>Agaricomycetidae</taxon>
        <taxon>Boletales</taxon>
        <taxon>Sclerodermatineae</taxon>
        <taxon>Pisolithaceae</taxon>
        <taxon>Pisolithus</taxon>
    </lineage>
</organism>
<reference evidence="1 2" key="1">
    <citation type="submission" date="2014-04" db="EMBL/GenBank/DDBJ databases">
        <authorList>
            <consortium name="DOE Joint Genome Institute"/>
            <person name="Kuo A."/>
            <person name="Kohler A."/>
            <person name="Costa M.D."/>
            <person name="Nagy L.G."/>
            <person name="Floudas D."/>
            <person name="Copeland A."/>
            <person name="Barry K.W."/>
            <person name="Cichocki N."/>
            <person name="Veneault-Fourrey C."/>
            <person name="LaButti K."/>
            <person name="Lindquist E.A."/>
            <person name="Lipzen A."/>
            <person name="Lundell T."/>
            <person name="Morin E."/>
            <person name="Murat C."/>
            <person name="Sun H."/>
            <person name="Tunlid A."/>
            <person name="Henrissat B."/>
            <person name="Grigoriev I.V."/>
            <person name="Hibbett D.S."/>
            <person name="Martin F."/>
            <person name="Nordberg H.P."/>
            <person name="Cantor M.N."/>
            <person name="Hua S.X."/>
        </authorList>
    </citation>
    <scope>NUCLEOTIDE SEQUENCE [LARGE SCALE GENOMIC DNA]</scope>
    <source>
        <strain evidence="1 2">Marx 270</strain>
    </source>
</reference>
<feature type="non-terminal residue" evidence="1">
    <location>
        <position position="65"/>
    </location>
</feature>
<name>A0A0C3N8Y1_PISTI</name>
<dbReference type="STRING" id="870435.A0A0C3N8Y1"/>
<evidence type="ECO:0000313" key="1">
    <source>
        <dbReference type="EMBL" id="KIN97524.1"/>
    </source>
</evidence>
<dbReference type="Proteomes" id="UP000054217">
    <property type="component" value="Unassembled WGS sequence"/>
</dbReference>
<dbReference type="HOGENOM" id="CLU_204787_0_0_1"/>
<evidence type="ECO:0000313" key="2">
    <source>
        <dbReference type="Proteomes" id="UP000054217"/>
    </source>
</evidence>
<dbReference type="AlphaFoldDB" id="A0A0C3N8Y1"/>
<dbReference type="OrthoDB" id="3247418at2759"/>
<sequence length="65" mass="7282">QQRPSKFAKSDVLNQVRKVIRDVVTPSWLGSVPSNFGDVSAGTIKADEWRSLITVYLPLALINLW</sequence>
<protein>
    <submittedName>
        <fullName evidence="1">Uncharacterized protein</fullName>
    </submittedName>
</protein>
<proteinExistence type="predicted"/>
<dbReference type="InParanoid" id="A0A0C3N8Y1"/>
<accession>A0A0C3N8Y1</accession>
<feature type="non-terminal residue" evidence="1">
    <location>
        <position position="1"/>
    </location>
</feature>
<dbReference type="EMBL" id="KN832028">
    <property type="protein sequence ID" value="KIN97524.1"/>
    <property type="molecule type" value="Genomic_DNA"/>
</dbReference>
<keyword evidence="2" id="KW-1185">Reference proteome</keyword>